<evidence type="ECO:0000313" key="2">
    <source>
        <dbReference type="EMBL" id="UOE26356.1"/>
    </source>
</evidence>
<protein>
    <submittedName>
        <fullName evidence="2">ATP-binding protein</fullName>
    </submittedName>
</protein>
<name>A0ABY4AW39_9MICO</name>
<evidence type="ECO:0000313" key="3">
    <source>
        <dbReference type="Proteomes" id="UP000831304"/>
    </source>
</evidence>
<dbReference type="Gene3D" id="3.40.50.300">
    <property type="entry name" value="P-loop containing nucleotide triphosphate hydrolases"/>
    <property type="match status" value="1"/>
</dbReference>
<dbReference type="Proteomes" id="UP000831304">
    <property type="component" value="Chromosome"/>
</dbReference>
<dbReference type="Pfam" id="PF13521">
    <property type="entry name" value="AAA_28"/>
    <property type="match status" value="1"/>
</dbReference>
<keyword evidence="3" id="KW-1185">Reference proteome</keyword>
<evidence type="ECO:0000259" key="1">
    <source>
        <dbReference type="Pfam" id="PF13521"/>
    </source>
</evidence>
<dbReference type="RefSeq" id="WP_243569186.1">
    <property type="nucleotide sequence ID" value="NZ_BAAARD010000005.1"/>
</dbReference>
<keyword evidence="2" id="KW-0067">ATP-binding</keyword>
<sequence>MRIVVSGTHASGKSTLIGDLLAERPGFAHLGDPFELVDGALDEPDAGTYAEQLLATAVRLRAHPAGDDLVAERGPIDFLAYLSALDVLRRGGRSRALFERGYALTGAAMQEVDLLVVLPLEHRDPIEVGEDEDPELREAMDDALLELVDDPDLVAPPTRVVELSGDREARLRALLAVLDG</sequence>
<organism evidence="2 3">
    <name type="scientific">Agromyces soli</name>
    <dbReference type="NCBI Taxonomy" id="659012"/>
    <lineage>
        <taxon>Bacteria</taxon>
        <taxon>Bacillati</taxon>
        <taxon>Actinomycetota</taxon>
        <taxon>Actinomycetes</taxon>
        <taxon>Micrococcales</taxon>
        <taxon>Microbacteriaceae</taxon>
        <taxon>Agromyces</taxon>
    </lineage>
</organism>
<dbReference type="SUPFAM" id="SSF52540">
    <property type="entry name" value="P-loop containing nucleoside triphosphate hydrolases"/>
    <property type="match status" value="1"/>
</dbReference>
<dbReference type="InterPro" id="IPR038727">
    <property type="entry name" value="NadR/Ttd14_AAA_dom"/>
</dbReference>
<proteinExistence type="predicted"/>
<dbReference type="GO" id="GO:0005524">
    <property type="term" value="F:ATP binding"/>
    <property type="evidence" value="ECO:0007669"/>
    <property type="project" value="UniProtKB-KW"/>
</dbReference>
<dbReference type="InterPro" id="IPR027417">
    <property type="entry name" value="P-loop_NTPase"/>
</dbReference>
<keyword evidence="2" id="KW-0547">Nucleotide-binding</keyword>
<dbReference type="EMBL" id="CP094533">
    <property type="protein sequence ID" value="UOE26356.1"/>
    <property type="molecule type" value="Genomic_DNA"/>
</dbReference>
<reference evidence="2 3" key="1">
    <citation type="submission" date="2022-03" db="EMBL/GenBank/DDBJ databases">
        <title>Agromyces sp. isolated from the gut of P. brevitarsis seulensis larvae.</title>
        <authorList>
            <person name="Won M."/>
            <person name="Kwon S.-W."/>
        </authorList>
    </citation>
    <scope>NUCLEOTIDE SEQUENCE [LARGE SCALE GENOMIC DNA]</scope>
    <source>
        <strain evidence="2 3">KACC 16215</strain>
    </source>
</reference>
<feature type="domain" description="NadR/Ttd14 AAA" evidence="1">
    <location>
        <begin position="2"/>
        <end position="170"/>
    </location>
</feature>
<accession>A0ABY4AW39</accession>
<gene>
    <name evidence="2" type="ORF">MTP13_00830</name>
</gene>